<dbReference type="GeneID" id="25266442"/>
<dbReference type="PANTHER" id="PTHR13383:SF11">
    <property type="entry name" value="RIBONUCLEASE H2 SUBUNIT B"/>
    <property type="match status" value="1"/>
</dbReference>
<feature type="region of interest" description="Disordered" evidence="1">
    <location>
        <begin position="117"/>
        <end position="137"/>
    </location>
</feature>
<dbReference type="Gene3D" id="1.10.20.120">
    <property type="match status" value="1"/>
</dbReference>
<dbReference type="RefSeq" id="XP_013244228.1">
    <property type="nucleotide sequence ID" value="XM_013388774.1"/>
</dbReference>
<dbReference type="InterPro" id="IPR019024">
    <property type="entry name" value="RNase_H2_suB_wHTH"/>
</dbReference>
<organism evidence="3 4">
    <name type="scientific">Tilletiaria anomala (strain ATCC 24038 / CBS 436.72 / UBC 951)</name>
    <dbReference type="NCBI Taxonomy" id="1037660"/>
    <lineage>
        <taxon>Eukaryota</taxon>
        <taxon>Fungi</taxon>
        <taxon>Dikarya</taxon>
        <taxon>Basidiomycota</taxon>
        <taxon>Ustilaginomycotina</taxon>
        <taxon>Exobasidiomycetes</taxon>
        <taxon>Georgefischeriales</taxon>
        <taxon>Tilletiariaceae</taxon>
        <taxon>Tilletiaria</taxon>
    </lineage>
</organism>
<feature type="region of interest" description="Disordered" evidence="1">
    <location>
        <begin position="298"/>
        <end position="325"/>
    </location>
</feature>
<proteinExistence type="predicted"/>
<evidence type="ECO:0000256" key="1">
    <source>
        <dbReference type="SAM" id="MobiDB-lite"/>
    </source>
</evidence>
<sequence>MTDPGPSRRRIIVAGPLEALGQWTEDADREARRALLTLPHPRSGLPAYFLPYCRRNARRQQAEGERTASVNDANIDGDADRDGGKTLSSGPAEEPSAAKDKDGVLELVAIKPDTQQRSWLLGPDMKNPPEPVQIGAPPDEERVVDSVIGDGALHMLSPIDPLFLILCLLAPAFPLDADGTLSFLTQEDILERAARHWSARLASRGLMNDHHSGSKNGCMASSGQDDWRDVLEFGETAAAQEAFVRACDAQDVSADLRVYRLSRAKVLAELTQKVDALAGANDAFIAAPNTLGRKYWPTAAEEEEGKGTGRRESQKKGSKESGAVHARRRAVLQHVLTTWLSDEWVQAVAQALGVALDPEGRK</sequence>
<keyword evidence="4" id="KW-1185">Reference proteome</keyword>
<gene>
    <name evidence="3" type="ORF">K437DRAFT_273343</name>
</gene>
<evidence type="ECO:0000259" key="2">
    <source>
        <dbReference type="Pfam" id="PF09468"/>
    </source>
</evidence>
<accession>A0A066W4K4</accession>
<dbReference type="InParanoid" id="A0A066W4K4"/>
<dbReference type="GO" id="GO:0005654">
    <property type="term" value="C:nucleoplasm"/>
    <property type="evidence" value="ECO:0007669"/>
    <property type="project" value="TreeGrafter"/>
</dbReference>
<feature type="region of interest" description="Disordered" evidence="1">
    <location>
        <begin position="60"/>
        <end position="104"/>
    </location>
</feature>
<evidence type="ECO:0000313" key="3">
    <source>
        <dbReference type="EMBL" id="KDN48862.1"/>
    </source>
</evidence>
<name>A0A066W4K4_TILAU</name>
<dbReference type="EMBL" id="JMSN01000023">
    <property type="protein sequence ID" value="KDN48862.1"/>
    <property type="molecule type" value="Genomic_DNA"/>
</dbReference>
<dbReference type="Proteomes" id="UP000027361">
    <property type="component" value="Unassembled WGS sequence"/>
</dbReference>
<dbReference type="InterPro" id="IPR040456">
    <property type="entry name" value="RNase_H2_suB"/>
</dbReference>
<feature type="domain" description="Ribonuclease H2 subunit B wHTH" evidence="2">
    <location>
        <begin position="168"/>
        <end position="345"/>
    </location>
</feature>
<comment type="caution">
    <text evidence="3">The sequence shown here is derived from an EMBL/GenBank/DDBJ whole genome shotgun (WGS) entry which is preliminary data.</text>
</comment>
<dbReference type="Pfam" id="PF09468">
    <property type="entry name" value="RNase_H2-Ydr279"/>
    <property type="match status" value="1"/>
</dbReference>
<dbReference type="HOGENOM" id="CLU_918878_0_0_1"/>
<dbReference type="GO" id="GO:0006401">
    <property type="term" value="P:RNA catabolic process"/>
    <property type="evidence" value="ECO:0007669"/>
    <property type="project" value="TreeGrafter"/>
</dbReference>
<dbReference type="PANTHER" id="PTHR13383">
    <property type="entry name" value="RIBONUCLEASE H2 SUBUNIT B"/>
    <property type="match status" value="1"/>
</dbReference>
<dbReference type="GO" id="GO:0032299">
    <property type="term" value="C:ribonuclease H2 complex"/>
    <property type="evidence" value="ECO:0007669"/>
    <property type="project" value="InterPro"/>
</dbReference>
<dbReference type="OrthoDB" id="29098at2759"/>
<feature type="compositionally biased region" description="Basic and acidic residues" evidence="1">
    <location>
        <begin position="305"/>
        <end position="319"/>
    </location>
</feature>
<reference evidence="3 4" key="1">
    <citation type="submission" date="2014-05" db="EMBL/GenBank/DDBJ databases">
        <title>Draft genome sequence of a rare smut relative, Tilletiaria anomala UBC 951.</title>
        <authorList>
            <consortium name="DOE Joint Genome Institute"/>
            <person name="Toome M."/>
            <person name="Kuo A."/>
            <person name="Henrissat B."/>
            <person name="Lipzen A."/>
            <person name="Tritt A."/>
            <person name="Yoshinaga Y."/>
            <person name="Zane M."/>
            <person name="Barry K."/>
            <person name="Grigoriev I.V."/>
            <person name="Spatafora J.W."/>
            <person name="Aimea M.C."/>
        </authorList>
    </citation>
    <scope>NUCLEOTIDE SEQUENCE [LARGE SCALE GENOMIC DNA]</scope>
    <source>
        <strain evidence="3 4">UBC 951</strain>
    </source>
</reference>
<dbReference type="AlphaFoldDB" id="A0A066W4K4"/>
<evidence type="ECO:0000313" key="4">
    <source>
        <dbReference type="Proteomes" id="UP000027361"/>
    </source>
</evidence>
<dbReference type="STRING" id="1037660.A0A066W4K4"/>
<protein>
    <recommendedName>
        <fullName evidence="2">Ribonuclease H2 subunit B wHTH domain-containing protein</fullName>
    </recommendedName>
</protein>